<protein>
    <submittedName>
        <fullName evidence="1">Uncharacterized protein</fullName>
    </submittedName>
</protein>
<evidence type="ECO:0000313" key="2">
    <source>
        <dbReference type="Proteomes" id="UP000193240"/>
    </source>
</evidence>
<dbReference type="InParanoid" id="A0A1Y2LSX3"/>
<dbReference type="Proteomes" id="UP000193240">
    <property type="component" value="Unassembled WGS sequence"/>
</dbReference>
<dbReference type="EMBL" id="KZ107850">
    <property type="protein sequence ID" value="OSS46966.1"/>
    <property type="molecule type" value="Genomic_DNA"/>
</dbReference>
<keyword evidence="2" id="KW-1185">Reference proteome</keyword>
<gene>
    <name evidence="1" type="ORF">B5807_08926</name>
</gene>
<evidence type="ECO:0000313" key="1">
    <source>
        <dbReference type="EMBL" id="OSS46966.1"/>
    </source>
</evidence>
<dbReference type="AlphaFoldDB" id="A0A1Y2LSX3"/>
<proteinExistence type="predicted"/>
<accession>A0A1Y2LSX3</accession>
<organism evidence="1 2">
    <name type="scientific">Epicoccum nigrum</name>
    <name type="common">Soil fungus</name>
    <name type="synonym">Epicoccum purpurascens</name>
    <dbReference type="NCBI Taxonomy" id="105696"/>
    <lineage>
        <taxon>Eukaryota</taxon>
        <taxon>Fungi</taxon>
        <taxon>Dikarya</taxon>
        <taxon>Ascomycota</taxon>
        <taxon>Pezizomycotina</taxon>
        <taxon>Dothideomycetes</taxon>
        <taxon>Pleosporomycetidae</taxon>
        <taxon>Pleosporales</taxon>
        <taxon>Pleosporineae</taxon>
        <taxon>Didymellaceae</taxon>
        <taxon>Epicoccum</taxon>
    </lineage>
</organism>
<sequence length="237" mass="26255">MSWLDISYVMEKDEGECKDRFDKIKPKEWDFCGPKEKGLCGSGAAKKKKKGTMSSAEFVDNEVQNGWDTGINGKPISDPCDSYCGNCGSLEPECACNAGWFAESSVGGWGDCSQLSDQKAPEFMPQPDASRCISYRYWATIESEGSEIKIPIDSDSVSGLEKTIATKDLPKVWKWVHDKGLGDKVGLQDAFDLARSIHKNDVGDGDFRTIGHRAEPRLSYCSSEVPMKQGFNPWTPW</sequence>
<name>A0A1Y2LSX3_EPING</name>
<reference evidence="1 2" key="1">
    <citation type="journal article" date="2017" name="Genome Announc.">
        <title>Genome sequence of the saprophytic ascomycete Epicoccum nigrum ICMP 19927 strain isolated from New Zealand.</title>
        <authorList>
            <person name="Fokin M."/>
            <person name="Fleetwood D."/>
            <person name="Weir B.S."/>
            <person name="Villas-Boas S.G."/>
        </authorList>
    </citation>
    <scope>NUCLEOTIDE SEQUENCE [LARGE SCALE GENOMIC DNA]</scope>
    <source>
        <strain evidence="1 2">ICMP 19927</strain>
    </source>
</reference>